<accession>A0A8S9IKC8</accession>
<proteinExistence type="predicted"/>
<comment type="caution">
    <text evidence="2">The sequence shown here is derived from an EMBL/GenBank/DDBJ whole genome shotgun (WGS) entry which is preliminary data.</text>
</comment>
<feature type="region of interest" description="Disordered" evidence="1">
    <location>
        <begin position="1"/>
        <end position="62"/>
    </location>
</feature>
<feature type="compositionally biased region" description="Basic and acidic residues" evidence="1">
    <location>
        <begin position="1"/>
        <end position="10"/>
    </location>
</feature>
<sequence>MVRTPQEKRQGGHRCAQKNALVQVEIQKVGIPRQTADDPRRPPQGNGLHPNRRGNKSFITKA</sequence>
<evidence type="ECO:0000256" key="1">
    <source>
        <dbReference type="SAM" id="MobiDB-lite"/>
    </source>
</evidence>
<organism evidence="2">
    <name type="scientific">Brassica cretica</name>
    <name type="common">Mustard</name>
    <dbReference type="NCBI Taxonomy" id="69181"/>
    <lineage>
        <taxon>Eukaryota</taxon>
        <taxon>Viridiplantae</taxon>
        <taxon>Streptophyta</taxon>
        <taxon>Embryophyta</taxon>
        <taxon>Tracheophyta</taxon>
        <taxon>Spermatophyta</taxon>
        <taxon>Magnoliopsida</taxon>
        <taxon>eudicotyledons</taxon>
        <taxon>Gunneridae</taxon>
        <taxon>Pentapetalae</taxon>
        <taxon>rosids</taxon>
        <taxon>malvids</taxon>
        <taxon>Brassicales</taxon>
        <taxon>Brassicaceae</taxon>
        <taxon>Brassiceae</taxon>
        <taxon>Brassica</taxon>
    </lineage>
</organism>
<gene>
    <name evidence="2" type="ORF">F2Q70_00004119</name>
</gene>
<name>A0A8S9IKC8_BRACR</name>
<evidence type="ECO:0000313" key="2">
    <source>
        <dbReference type="EMBL" id="KAF2570408.1"/>
    </source>
</evidence>
<dbReference type="EMBL" id="QGKY02001015">
    <property type="protein sequence ID" value="KAF2570408.1"/>
    <property type="molecule type" value="Genomic_DNA"/>
</dbReference>
<protein>
    <submittedName>
        <fullName evidence="2">Uncharacterized protein</fullName>
    </submittedName>
</protein>
<reference evidence="2" key="1">
    <citation type="submission" date="2019-12" db="EMBL/GenBank/DDBJ databases">
        <title>Genome sequencing and annotation of Brassica cretica.</title>
        <authorList>
            <person name="Studholme D.J."/>
            <person name="Sarris P.F."/>
        </authorList>
    </citation>
    <scope>NUCLEOTIDE SEQUENCE</scope>
    <source>
        <strain evidence="2">PFS-102/07</strain>
        <tissue evidence="2">Leaf</tissue>
    </source>
</reference>
<dbReference type="AlphaFoldDB" id="A0A8S9IKC8"/>